<evidence type="ECO:0000256" key="3">
    <source>
        <dbReference type="ARBA" id="ARBA00022553"/>
    </source>
</evidence>
<keyword evidence="5" id="KW-0175">Coiled coil</keyword>
<dbReference type="InterPro" id="IPR020845">
    <property type="entry name" value="AMP-binding_CS"/>
</dbReference>
<dbReference type="InterPro" id="IPR009081">
    <property type="entry name" value="PP-bd_ACP"/>
</dbReference>
<evidence type="ECO:0000313" key="8">
    <source>
        <dbReference type="Proteomes" id="UP000619238"/>
    </source>
</evidence>
<organism evidence="7 8">
    <name type="scientific">Kordia aestuariivivens</name>
    <dbReference type="NCBI Taxonomy" id="2759037"/>
    <lineage>
        <taxon>Bacteria</taxon>
        <taxon>Pseudomonadati</taxon>
        <taxon>Bacteroidota</taxon>
        <taxon>Flavobacteriia</taxon>
        <taxon>Flavobacteriales</taxon>
        <taxon>Flavobacteriaceae</taxon>
        <taxon>Kordia</taxon>
    </lineage>
</organism>
<dbReference type="Gene3D" id="3.40.50.980">
    <property type="match status" value="4"/>
</dbReference>
<dbReference type="Gene3D" id="3.30.300.30">
    <property type="match status" value="2"/>
</dbReference>
<accession>A0ABR7QDA4</accession>
<dbReference type="PROSITE" id="PS00012">
    <property type="entry name" value="PHOSPHOPANTETHEINE"/>
    <property type="match status" value="2"/>
</dbReference>
<evidence type="ECO:0000256" key="1">
    <source>
        <dbReference type="ARBA" id="ARBA00001957"/>
    </source>
</evidence>
<sequence>MTAILKLIYEANNSGIILWTEEGKLKSRIPKSFSNKGLLSQLSANKESILLILEYNEVFSSGIKLPYIYKVETIEEHVLSFAQERLWFIEQYEQGTNAYHIPLLVELEKDTDAGRLKDAIQQVIQRHEVLRTIFKQEDENYVQIVLQEELVIHEYSHENTNIEDQIVSDINTPFDLQKEFPIRVNFYQQEESVQLLITIHHIASDGWSEDILLKEIDAIYRNESLAELSIQYKDFSIWQREYLQGDLLKNQQDYWREKLDGYEHLGMPKDKIRPKQIDYSGADVLFSLNAELSNKLRSLSKTHGCTMYTTLLAGFYIVLSKYTGQNDIILGTPIANRHYATIQNLIGFFVNSLALREELNQENTIVELLSQVQNNLIEAQRSQDIPFEKIVETIGVAQDSSRHPIFQTMFGVQSFGGESACNLFKSLPLKDTYAIAKYDLSCFMDDSQEEIHGSFNFATSLYEEATIKRMITHYQLVLEQMVNEQDKKLKDYQLLTEEEYQQIVIDWNTTEAAYPKDKTIHELFEAQVLSRPNAIAIIFKEEALTYAELNAKANQLAKYIQSQTKVTPDTLITLCLDRSLETMIGILGILKAGAAYVPIDPACPTERTNYILEDTKASLILTQSHLVERFTETATVSVLAIDAISYEDLDASNLPIQNQPNDLAYVIYTSGTTGNPKGVLQTHGNVQRLFSTTDHQFEFSHKDTWTLYHSYIFDFSVWEMWGALFYGGKLIIPTNETVKDIPRFIDVCLKNKVSILNQTPTAFYTFADNLSHKDVSELSFKYIIFGGDALNVKLLNNWWDTKRKYKLDTTLINMYGITETTVHVTYKEVFEDEKAFSNIGKAIDDLSSYVLDSTNKPVPIGVIGELHIGGAGLARGYLNQLELTAEKFIPNPFASQAEIDKGYTRLYKTGDLVRLLPDGNMEYAGRNDFQVKIRGYRIELGEIENALSSIGGIKQTCVLAKEKNSNKYLVGYYVSDGTVTKKELLAHISIQLPDYMVPSILVEMEKFPLTINGKLDRKALPDAEFKSENSYEAPSTDLEIKICEIWEEVLNLEKIGISDDFFRIGGDSILSIQLSSRLRKQGFNCSVRAIFDHRTISKLAQFIAEDATAIVITAEQGNLEGEFDLLPVQHWFFDKKERNQLEKFNHWNQSFLIKVPELDISKLQKVIAKIVAQHDILRIEFGDRNQRYLSEIEIPELTCLSIGNEPEAEIATKLTTLQSTFDINKSPLWTIAYIDGYEDNSARLFFAFHHLIIDTVSWRILIEDFKTLYDGNALEKKSSSYRQWVQEISTYEEKHPTEKAYWEEILKKIAPAEVEEKQVHTSKAMLTNQQTSNLLQNANKAYHTEVNDLLLTALGLALQNWNASKSQFITLEGHGREDLNEIIDHSSTVGWFTTLYPVALKLEKDLSSSIKSIKESLRTIPNKGIGFGAMFPEELINLPRISFNYLGQFDSQDEYWQVLSENSGMAIHTDDADTTLININGMVVAGKLSFRVDTKLGFEQTEIFARNLEMHLSEVIKHCQTKIANNETKHTPSDFETVTISQSLLDELQKDRQIEAIYPANSLQQGFIYHALSQVEDDAYRVQFLFDYKQAFDPENYIKSWELAIEKYPILRAGFNWEEDIVQVIYRKATLNYELLDISHLTEEECANYLIELQERDRQIAFDLSVPCLLRLYIVKQSEDYYTILKSEHHSICDGWSGPVLLNTVHENYEQLQKNQEVAVRVDTSYLEAQVYVSNQKQKIADYWKTKVALVQQTNDLRPFISCKQDLDTIKSLKNAFEIKVNIGGDEYQVLKKLTKTAGLTLNTLVQFAWHKLIQVYTQDTQTIVGTTVSGRDIPINGIEESVGLYINTLPLIIDWDNEHTVLEQIQYFHDQITDINTHSFANLADLQKEGKRLFHSLFVFENYPMPENKEEGKDKLQATFRYAVEKVDYPIGITAYEQADQLVLKIESDRELLEEEKANFNLNKLKNLINALTSSLDKKHNELSILSEAEYTKMVIDWNQTEADYAKDQTIHELFQAQVDKAPDAIALVFENQQLTYKEVNSRANQLARYLQSTTEIKSDTLIALYMDRSLEMIIGILGILKSGGAYVPIDPAYPIERINYILEDTQTALVLSQSSLLTSLKQNTKAKLIALDKVDYQTLDVSNLTIENQSKDLAYVLYTSGTTGNPKGVMIEHRSVINLSCCLIDKYDITSQDAIIQFASIAFDMSVEEIFPYLFAGAKVVIRTVEMLDINHFCETVIAQDVTILNLPIPFGFLLEDLDLEKREKLLEHLRIVAFGGSQFSADLLELWSGNNIQILNAYGPTESTVNTTIGTISSDQVHIGTPIANTQVYILDAQRKPLPQGIIGEMYIGGAGISRGYLNKPDLTAEKFIENPFASQSAIENGHSKMYKTGDLVCWLDDGNLEYVDRNDFQVKIRGYRIELGEIEHALNTITSIKQSCVVVKEKNNTKYLTAYFVASEKLEEVQLVDLLKEQLPEYMLPGAFVQLENFSLTINGKIDRKELPDVEFENSASFIAPQTDLEIKICSIWQEVLGIDSVGVTDDFFRIGGNSILAIKLVGRMNKILSEIGDKLSIVDLFMHKSVNEILSNHVSESSAVSFMRKMHMSEQDKETLFFVHPAKGGCEVYTELAYELKNERNSYGVDNFNIIQEKTISNLNLLAEKYVDALLTIDVAHPINLCGWSLGGHIALEMGYILEQRGFRNINIYILDTLIWDTHLLQLLDTYSEVESTEIENAKLISDGFDEAYARNVVRAAKAEDKIGKQSVSGILKSSRVILFKALQHDTRIDFEGSDVIQTYIQKLEDNNVGQFVENLEVINLDCHHGNIIEKVLENSEYSNQLVSTQEVRILVK</sequence>
<dbReference type="Pfam" id="PF00975">
    <property type="entry name" value="Thioesterase"/>
    <property type="match status" value="1"/>
</dbReference>
<dbReference type="SUPFAM" id="SSF47336">
    <property type="entry name" value="ACP-like"/>
    <property type="match status" value="2"/>
</dbReference>
<evidence type="ECO:0000256" key="2">
    <source>
        <dbReference type="ARBA" id="ARBA00022450"/>
    </source>
</evidence>
<dbReference type="Pfam" id="PF13193">
    <property type="entry name" value="AMP-binding_C"/>
    <property type="match status" value="2"/>
</dbReference>
<dbReference type="SUPFAM" id="SSF53474">
    <property type="entry name" value="alpha/beta-Hydrolases"/>
    <property type="match status" value="1"/>
</dbReference>
<dbReference type="Gene3D" id="3.40.50.1820">
    <property type="entry name" value="alpha/beta hydrolase"/>
    <property type="match status" value="1"/>
</dbReference>
<dbReference type="SUPFAM" id="SSF56801">
    <property type="entry name" value="Acetyl-CoA synthetase-like"/>
    <property type="match status" value="2"/>
</dbReference>
<keyword evidence="3" id="KW-0597">Phosphoprotein</keyword>
<dbReference type="Proteomes" id="UP000619238">
    <property type="component" value="Unassembled WGS sequence"/>
</dbReference>
<dbReference type="InterPro" id="IPR029058">
    <property type="entry name" value="AB_hydrolase_fold"/>
</dbReference>
<dbReference type="Gene3D" id="3.30.559.10">
    <property type="entry name" value="Chloramphenicol acetyltransferase-like domain"/>
    <property type="match status" value="3"/>
</dbReference>
<dbReference type="InterPro" id="IPR000873">
    <property type="entry name" value="AMP-dep_synth/lig_dom"/>
</dbReference>
<dbReference type="Pfam" id="PF00550">
    <property type="entry name" value="PP-binding"/>
    <property type="match status" value="2"/>
</dbReference>
<dbReference type="InterPro" id="IPR045851">
    <property type="entry name" value="AMP-bd_C_sf"/>
</dbReference>
<gene>
    <name evidence="7" type="ORF">H2O64_17930</name>
</gene>
<dbReference type="PANTHER" id="PTHR45527:SF14">
    <property type="entry name" value="PLIPASTATIN SYNTHASE SUBUNIT B"/>
    <property type="match status" value="1"/>
</dbReference>
<dbReference type="EMBL" id="JACGWS010000012">
    <property type="protein sequence ID" value="MBC8756557.1"/>
    <property type="molecule type" value="Genomic_DNA"/>
</dbReference>
<dbReference type="InterPro" id="IPR001031">
    <property type="entry name" value="Thioesterase"/>
</dbReference>
<dbReference type="InterPro" id="IPR023213">
    <property type="entry name" value="CAT-like_dom_sf"/>
</dbReference>
<proteinExistence type="predicted"/>
<dbReference type="InterPro" id="IPR001242">
    <property type="entry name" value="Condensation_dom"/>
</dbReference>
<dbReference type="Pfam" id="PF00501">
    <property type="entry name" value="AMP-binding"/>
    <property type="match status" value="2"/>
</dbReference>
<dbReference type="SMART" id="SM00823">
    <property type="entry name" value="PKS_PP"/>
    <property type="match status" value="1"/>
</dbReference>
<dbReference type="Gene3D" id="1.10.1200.10">
    <property type="entry name" value="ACP-like"/>
    <property type="match status" value="1"/>
</dbReference>
<feature type="coiled-coil region" evidence="5">
    <location>
        <begin position="1937"/>
        <end position="1983"/>
    </location>
</feature>
<evidence type="ECO:0000256" key="4">
    <source>
        <dbReference type="ARBA" id="ARBA00022737"/>
    </source>
</evidence>
<dbReference type="Gene3D" id="1.10.10.1830">
    <property type="entry name" value="Non-ribosomal peptide synthase, adenylation domain"/>
    <property type="match status" value="1"/>
</dbReference>
<dbReference type="InterPro" id="IPR036736">
    <property type="entry name" value="ACP-like_sf"/>
</dbReference>
<dbReference type="Gene3D" id="3.30.559.30">
    <property type="entry name" value="Nonribosomal peptide synthetase, condensation domain"/>
    <property type="match status" value="3"/>
</dbReference>
<dbReference type="InterPro" id="IPR044894">
    <property type="entry name" value="TubC_N_sf"/>
</dbReference>
<keyword evidence="8" id="KW-1185">Reference proteome</keyword>
<protein>
    <submittedName>
        <fullName evidence="7">Amino acid adenylation domain-containing protein</fullName>
    </submittedName>
</protein>
<name>A0ABR7QDA4_9FLAO</name>
<feature type="domain" description="Carrier" evidence="6">
    <location>
        <begin position="1033"/>
        <end position="1107"/>
    </location>
</feature>
<evidence type="ECO:0000259" key="6">
    <source>
        <dbReference type="PROSITE" id="PS50075"/>
    </source>
</evidence>
<dbReference type="NCBIfam" id="TIGR01733">
    <property type="entry name" value="AA-adenyl-dom"/>
    <property type="match status" value="2"/>
</dbReference>
<dbReference type="NCBIfam" id="TIGR01720">
    <property type="entry name" value="NRPS-para261"/>
    <property type="match status" value="1"/>
</dbReference>
<dbReference type="InterPro" id="IPR020806">
    <property type="entry name" value="PKS_PP-bd"/>
</dbReference>
<keyword evidence="2" id="KW-0596">Phosphopantetheine</keyword>
<dbReference type="PROSITE" id="PS00455">
    <property type="entry name" value="AMP_BINDING"/>
    <property type="match status" value="2"/>
</dbReference>
<dbReference type="InterPro" id="IPR025110">
    <property type="entry name" value="AMP-bd_C"/>
</dbReference>
<dbReference type="Gene3D" id="2.30.38.10">
    <property type="entry name" value="Luciferase, Domain 3"/>
    <property type="match status" value="2"/>
</dbReference>
<dbReference type="RefSeq" id="WP_187563596.1">
    <property type="nucleotide sequence ID" value="NZ_JACGWS010000012.1"/>
</dbReference>
<dbReference type="CDD" id="cd05930">
    <property type="entry name" value="A_NRPS"/>
    <property type="match status" value="2"/>
</dbReference>
<comment type="cofactor">
    <cofactor evidence="1">
        <name>pantetheine 4'-phosphate</name>
        <dbReference type="ChEBI" id="CHEBI:47942"/>
    </cofactor>
</comment>
<comment type="caution">
    <text evidence="7">The sequence shown here is derived from an EMBL/GenBank/DDBJ whole genome shotgun (WGS) entry which is preliminary data.</text>
</comment>
<dbReference type="SUPFAM" id="SSF52777">
    <property type="entry name" value="CoA-dependent acyltransferases"/>
    <property type="match status" value="6"/>
</dbReference>
<keyword evidence="4" id="KW-0677">Repeat</keyword>
<dbReference type="PROSITE" id="PS50075">
    <property type="entry name" value="CARRIER"/>
    <property type="match status" value="2"/>
</dbReference>
<dbReference type="InterPro" id="IPR006162">
    <property type="entry name" value="Ppantetheine_attach_site"/>
</dbReference>
<dbReference type="CDD" id="cd19531">
    <property type="entry name" value="LCL_NRPS-like"/>
    <property type="match status" value="1"/>
</dbReference>
<reference evidence="7 8" key="1">
    <citation type="submission" date="2020-07" db="EMBL/GenBank/DDBJ databases">
        <title>Description of Kordia aestuariivivens sp. nov., isolated from a tidal flat.</title>
        <authorList>
            <person name="Park S."/>
            <person name="Yoon J.-H."/>
        </authorList>
    </citation>
    <scope>NUCLEOTIDE SEQUENCE [LARGE SCALE GENOMIC DNA]</scope>
    <source>
        <strain evidence="7 8">YSTF-M3</strain>
    </source>
</reference>
<evidence type="ECO:0000313" key="7">
    <source>
        <dbReference type="EMBL" id="MBC8756557.1"/>
    </source>
</evidence>
<feature type="domain" description="Carrier" evidence="6">
    <location>
        <begin position="2516"/>
        <end position="2594"/>
    </location>
</feature>
<dbReference type="PANTHER" id="PTHR45527">
    <property type="entry name" value="NONRIBOSOMAL PEPTIDE SYNTHETASE"/>
    <property type="match status" value="1"/>
</dbReference>
<dbReference type="Pfam" id="PF00668">
    <property type="entry name" value="Condensation"/>
    <property type="match status" value="3"/>
</dbReference>
<evidence type="ECO:0000256" key="5">
    <source>
        <dbReference type="SAM" id="Coils"/>
    </source>
</evidence>
<dbReference type="InterPro" id="IPR010071">
    <property type="entry name" value="AA_adenyl_dom"/>
</dbReference>
<dbReference type="NCBIfam" id="NF003417">
    <property type="entry name" value="PRK04813.1"/>
    <property type="match status" value="2"/>
</dbReference>
<dbReference type="InterPro" id="IPR010060">
    <property type="entry name" value="NRPS_synth"/>
</dbReference>